<dbReference type="InterPro" id="IPR046938">
    <property type="entry name" value="DNA_clamp_sf"/>
</dbReference>
<feature type="domain" description="DNA polymerase III beta sliding clamp N-terminal" evidence="11">
    <location>
        <begin position="1"/>
        <end position="124"/>
    </location>
</feature>
<dbReference type="GO" id="GO:0003887">
    <property type="term" value="F:DNA-directed DNA polymerase activity"/>
    <property type="evidence" value="ECO:0007669"/>
    <property type="project" value="UniProtKB-EC"/>
</dbReference>
<evidence type="ECO:0000259" key="12">
    <source>
        <dbReference type="Pfam" id="PF02767"/>
    </source>
</evidence>
<dbReference type="SUPFAM" id="SSF55979">
    <property type="entry name" value="DNA clamp"/>
    <property type="match status" value="3"/>
</dbReference>
<dbReference type="Pfam" id="PF00712">
    <property type="entry name" value="DNA_pol3_beta"/>
    <property type="match status" value="1"/>
</dbReference>
<dbReference type="PANTHER" id="PTHR30478:SF0">
    <property type="entry name" value="BETA SLIDING CLAMP"/>
    <property type="match status" value="1"/>
</dbReference>
<reference evidence="14 15" key="1">
    <citation type="submission" date="2024-09" db="EMBL/GenBank/DDBJ databases">
        <authorList>
            <person name="Sun Q."/>
            <person name="Mori K."/>
        </authorList>
    </citation>
    <scope>NUCLEOTIDE SEQUENCE [LARGE SCALE GENOMIC DNA]</scope>
    <source>
        <strain evidence="14 15">CCM 4839</strain>
    </source>
</reference>
<dbReference type="InterPro" id="IPR022637">
    <property type="entry name" value="DNA_polIII_beta_cen"/>
</dbReference>
<evidence type="ECO:0000256" key="7">
    <source>
        <dbReference type="ARBA" id="ARBA00022705"/>
    </source>
</evidence>
<dbReference type="PIRSF" id="PIRSF000804">
    <property type="entry name" value="DNA_pol_III_b"/>
    <property type="match status" value="1"/>
</dbReference>
<evidence type="ECO:0000313" key="14">
    <source>
        <dbReference type="EMBL" id="MFC0390640.1"/>
    </source>
</evidence>
<dbReference type="RefSeq" id="WP_204820977.1">
    <property type="nucleotide sequence ID" value="NZ_JANHOF010000009.1"/>
</dbReference>
<keyword evidence="5 10" id="KW-0808">Transferase</keyword>
<dbReference type="Pfam" id="PF02767">
    <property type="entry name" value="DNA_pol3_beta_2"/>
    <property type="match status" value="1"/>
</dbReference>
<evidence type="ECO:0000256" key="2">
    <source>
        <dbReference type="ARBA" id="ARBA00010752"/>
    </source>
</evidence>
<feature type="domain" description="DNA polymerase III beta sliding clamp central" evidence="12">
    <location>
        <begin position="134"/>
        <end position="249"/>
    </location>
</feature>
<dbReference type="Gene3D" id="3.10.150.10">
    <property type="entry name" value="DNA Polymerase III, subunit A, domain 2"/>
    <property type="match status" value="1"/>
</dbReference>
<dbReference type="CDD" id="cd00140">
    <property type="entry name" value="beta_clamp"/>
    <property type="match status" value="1"/>
</dbReference>
<dbReference type="InterPro" id="IPR001001">
    <property type="entry name" value="DNA_polIII_beta"/>
</dbReference>
<dbReference type="EMBL" id="JBHLVF010000009">
    <property type="protein sequence ID" value="MFC0390640.1"/>
    <property type="molecule type" value="Genomic_DNA"/>
</dbReference>
<comment type="similarity">
    <text evidence="2 10">Belongs to the beta sliding clamp family.</text>
</comment>
<accession>A0ABV6J6U4</accession>
<keyword evidence="4 10" id="KW-0963">Cytoplasm</keyword>
<evidence type="ECO:0000256" key="5">
    <source>
        <dbReference type="ARBA" id="ARBA00022679"/>
    </source>
</evidence>
<evidence type="ECO:0000256" key="4">
    <source>
        <dbReference type="ARBA" id="ARBA00022490"/>
    </source>
</evidence>
<protein>
    <recommendedName>
        <fullName evidence="3 10">Beta sliding clamp</fullName>
    </recommendedName>
</protein>
<dbReference type="Pfam" id="PF02768">
    <property type="entry name" value="DNA_pol3_beta_3"/>
    <property type="match status" value="1"/>
</dbReference>
<comment type="subunit">
    <text evidence="10">Forms a ring-shaped head-to-tail homodimer around DNA.</text>
</comment>
<dbReference type="InterPro" id="IPR022635">
    <property type="entry name" value="DNA_polIII_beta_C"/>
</dbReference>
<keyword evidence="15" id="KW-1185">Reference proteome</keyword>
<evidence type="ECO:0000256" key="1">
    <source>
        <dbReference type="ARBA" id="ARBA00004496"/>
    </source>
</evidence>
<evidence type="ECO:0000313" key="15">
    <source>
        <dbReference type="Proteomes" id="UP001589818"/>
    </source>
</evidence>
<name>A0ABV6J6U4_9BACL</name>
<dbReference type="InterPro" id="IPR022634">
    <property type="entry name" value="DNA_polIII_beta_N"/>
</dbReference>
<proteinExistence type="inferred from homology"/>
<gene>
    <name evidence="14" type="primary">dnaN</name>
    <name evidence="14" type="ORF">ACFFJ8_04515</name>
</gene>
<keyword evidence="7 10" id="KW-0235">DNA replication</keyword>
<comment type="function">
    <text evidence="10">Confers DNA tethering and processivity to DNA polymerases and other proteins. Acts as a clamp, forming a ring around DNA (a reaction catalyzed by the clamp-loading complex) which diffuses in an ATP-independent manner freely and bidirectionally along dsDNA. Initially characterized for its ability to contact the catalytic subunit of DNA polymerase III (Pol III), a complex, multichain enzyme responsible for most of the replicative synthesis in bacteria; Pol III exhibits 3'-5' exonuclease proofreading activity. The beta chain is required for initiation of replication as well as for processivity of DNA replication.</text>
</comment>
<dbReference type="PANTHER" id="PTHR30478">
    <property type="entry name" value="DNA POLYMERASE III SUBUNIT BETA"/>
    <property type="match status" value="1"/>
</dbReference>
<dbReference type="Proteomes" id="UP001589818">
    <property type="component" value="Unassembled WGS sequence"/>
</dbReference>
<evidence type="ECO:0000256" key="8">
    <source>
        <dbReference type="ARBA" id="ARBA00022932"/>
    </source>
</evidence>
<comment type="caution">
    <text evidence="14">The sequence shown here is derived from an EMBL/GenBank/DDBJ whole genome shotgun (WGS) entry which is preliminary data.</text>
</comment>
<evidence type="ECO:0000256" key="10">
    <source>
        <dbReference type="PIRNR" id="PIRNR000804"/>
    </source>
</evidence>
<evidence type="ECO:0000259" key="11">
    <source>
        <dbReference type="Pfam" id="PF00712"/>
    </source>
</evidence>
<dbReference type="SMART" id="SM00480">
    <property type="entry name" value="POL3Bc"/>
    <property type="match status" value="1"/>
</dbReference>
<evidence type="ECO:0000256" key="6">
    <source>
        <dbReference type="ARBA" id="ARBA00022695"/>
    </source>
</evidence>
<keyword evidence="8 10" id="KW-0239">DNA-directed DNA polymerase</keyword>
<organism evidence="14 15">
    <name type="scientific">Paenibacillus mendelii</name>
    <dbReference type="NCBI Taxonomy" id="206163"/>
    <lineage>
        <taxon>Bacteria</taxon>
        <taxon>Bacillati</taxon>
        <taxon>Bacillota</taxon>
        <taxon>Bacilli</taxon>
        <taxon>Bacillales</taxon>
        <taxon>Paenibacillaceae</taxon>
        <taxon>Paenibacillus</taxon>
    </lineage>
</organism>
<dbReference type="Gene3D" id="3.70.10.10">
    <property type="match status" value="1"/>
</dbReference>
<dbReference type="NCBIfam" id="TIGR00663">
    <property type="entry name" value="dnan"/>
    <property type="match status" value="1"/>
</dbReference>
<evidence type="ECO:0000259" key="13">
    <source>
        <dbReference type="Pfam" id="PF02768"/>
    </source>
</evidence>
<sequence>MRISASQDTLHHALQNVMKAVSPHCLVPILSGIKLTAHAGGLSLSSSNTHMMIQYELSLEDGKLEILSTGSIVVPAAYLSEIVRKSPSEQVTLEVTEHLILTIRAGSSVYRLCGMDPLDFPGMPEANPSLRFAIPSPLLHKVIKQVVFAVSASEHRPVLTGVSCQLDKMGRFRFLATDGIRFASRTTELSVNARAGFTPITIPGKNLNELAKLLLGEQGTTEVALGESWAIFKTGNVMVYSALIEGTYPSVENFIPASPTTEVLVHAEDLIQAIERVTLLADKSHLLRFHTTGKRITLTARTAEIGDVSEELIMEHRTGADIDISFNGKYMRDILRSADSPRTTLKFTGRLSPIHIEPYNDAQTAYILTPIRTQ</sequence>
<keyword evidence="9" id="KW-0238">DNA-binding</keyword>
<feature type="domain" description="DNA polymerase III beta sliding clamp C-terminal" evidence="13">
    <location>
        <begin position="254"/>
        <end position="372"/>
    </location>
</feature>
<comment type="subcellular location">
    <subcellularLocation>
        <location evidence="1 10">Cytoplasm</location>
    </subcellularLocation>
</comment>
<keyword evidence="6 10" id="KW-0548">Nucleotidyltransferase</keyword>
<evidence type="ECO:0000256" key="9">
    <source>
        <dbReference type="ARBA" id="ARBA00023125"/>
    </source>
</evidence>
<evidence type="ECO:0000256" key="3">
    <source>
        <dbReference type="ARBA" id="ARBA00021035"/>
    </source>
</evidence>